<evidence type="ECO:0008006" key="3">
    <source>
        <dbReference type="Google" id="ProtNLM"/>
    </source>
</evidence>
<dbReference type="RefSeq" id="WP_126448495.1">
    <property type="nucleotide sequence ID" value="NZ_CP034549.1"/>
</dbReference>
<keyword evidence="2" id="KW-1185">Reference proteome</keyword>
<dbReference type="Proteomes" id="UP000279600">
    <property type="component" value="Chromosome"/>
</dbReference>
<evidence type="ECO:0000313" key="1">
    <source>
        <dbReference type="EMBL" id="AZQ44780.1"/>
    </source>
</evidence>
<dbReference type="SUPFAM" id="SSF109854">
    <property type="entry name" value="DinB/YfiT-like putative metalloenzymes"/>
    <property type="match status" value="1"/>
</dbReference>
<accession>A0A3S9N042</accession>
<dbReference type="InterPro" id="IPR034660">
    <property type="entry name" value="DinB/YfiT-like"/>
</dbReference>
<dbReference type="Gene3D" id="1.20.120.450">
    <property type="entry name" value="dinb family like domain"/>
    <property type="match status" value="1"/>
</dbReference>
<evidence type="ECO:0000313" key="2">
    <source>
        <dbReference type="Proteomes" id="UP000279600"/>
    </source>
</evidence>
<dbReference type="EMBL" id="CP034549">
    <property type="protein sequence ID" value="AZQ44780.1"/>
    <property type="molecule type" value="Genomic_DNA"/>
</dbReference>
<dbReference type="KEGG" id="noj:EJ995_11245"/>
<organism evidence="1 2">
    <name type="scientific">Nonlabens ponticola</name>
    <dbReference type="NCBI Taxonomy" id="2496866"/>
    <lineage>
        <taxon>Bacteria</taxon>
        <taxon>Pseudomonadati</taxon>
        <taxon>Bacteroidota</taxon>
        <taxon>Flavobacteriia</taxon>
        <taxon>Flavobacteriales</taxon>
        <taxon>Flavobacteriaceae</taxon>
        <taxon>Nonlabens</taxon>
    </lineage>
</organism>
<gene>
    <name evidence="1" type="ORF">EJ995_11245</name>
</gene>
<dbReference type="OrthoDB" id="981199at2"/>
<proteinExistence type="predicted"/>
<name>A0A3S9N042_9FLAO</name>
<dbReference type="AlphaFoldDB" id="A0A3S9N042"/>
<sequence>MKKLEAQIDELQEFYQMGDLSKAQVSKSGIYWHVDHCLRILEAVPQALASSTAVDYKPKNSFTKFLIMTTGWIPRGKGRAPKYVTPKKGNIPETVIEQRFENARQQVNTLKDLEADKHFYHPLFGSLTKKKAIKFLGIHTHHHLKILRDMVA</sequence>
<protein>
    <recommendedName>
        <fullName evidence="3">DUF1569 domain-containing protein</fullName>
    </recommendedName>
</protein>
<reference evidence="1 2" key="1">
    <citation type="submission" date="2018-12" db="EMBL/GenBank/DDBJ databases">
        <title>Complete genome of Nonlabens sp. MJ115.</title>
        <authorList>
            <person name="Choi H.S."/>
            <person name="Jung J."/>
        </authorList>
    </citation>
    <scope>NUCLEOTIDE SEQUENCE [LARGE SCALE GENOMIC DNA]</scope>
    <source>
        <strain evidence="1 2">MJ115</strain>
    </source>
</reference>